<dbReference type="OrthoDB" id="9764501at2"/>
<dbReference type="GO" id="GO:0000049">
    <property type="term" value="F:tRNA binding"/>
    <property type="evidence" value="ECO:0007669"/>
    <property type="project" value="UniProtKB-KW"/>
</dbReference>
<dbReference type="AlphaFoldDB" id="A0A1J0KVJ3"/>
<name>A0A1J0KVJ3_9GAMM</name>
<dbReference type="InterPro" id="IPR001269">
    <property type="entry name" value="DUS_fam"/>
</dbReference>
<feature type="binding site" evidence="14">
    <location>
        <position position="173"/>
    </location>
    <ligand>
        <name>FMN</name>
        <dbReference type="ChEBI" id="CHEBI:58210"/>
    </ligand>
</feature>
<evidence type="ECO:0000256" key="13">
    <source>
        <dbReference type="PIRSR" id="PIRSR006621-1"/>
    </source>
</evidence>
<evidence type="ECO:0000256" key="10">
    <source>
        <dbReference type="ARBA" id="ARBA00048205"/>
    </source>
</evidence>
<keyword evidence="17" id="KW-1185">Reference proteome</keyword>
<keyword evidence="7" id="KW-0521">NADP</keyword>
<dbReference type="InterPro" id="IPR018517">
    <property type="entry name" value="tRNA_hU_synthase_CS"/>
</dbReference>
<dbReference type="InterPro" id="IPR024036">
    <property type="entry name" value="tRNA-dHydroUridine_Synthase_C"/>
</dbReference>
<evidence type="ECO:0000256" key="12">
    <source>
        <dbReference type="PIRNR" id="PIRNR006621"/>
    </source>
</evidence>
<dbReference type="InterPro" id="IPR004652">
    <property type="entry name" value="DusB-like"/>
</dbReference>
<evidence type="ECO:0000256" key="3">
    <source>
        <dbReference type="ARBA" id="ARBA00022555"/>
    </source>
</evidence>
<keyword evidence="8" id="KW-0694">RNA-binding</keyword>
<dbReference type="PIRSF" id="PIRSF006621">
    <property type="entry name" value="Dus"/>
    <property type="match status" value="1"/>
</dbReference>
<dbReference type="PANTHER" id="PTHR45846:SF1">
    <property type="entry name" value="TRNA-DIHYDROURIDINE(47) SYNTHASE [NAD(P)(+)]-LIKE"/>
    <property type="match status" value="1"/>
</dbReference>
<dbReference type="Gene3D" id="1.10.1200.80">
    <property type="entry name" value="Putative flavin oxidoreducatase, domain 2"/>
    <property type="match status" value="1"/>
</dbReference>
<dbReference type="Pfam" id="PF01207">
    <property type="entry name" value="Dus"/>
    <property type="match status" value="1"/>
</dbReference>
<proteinExistence type="inferred from homology"/>
<dbReference type="InterPro" id="IPR035587">
    <property type="entry name" value="DUS-like_FMN-bd"/>
</dbReference>
<evidence type="ECO:0000256" key="6">
    <source>
        <dbReference type="ARBA" id="ARBA00022694"/>
    </source>
</evidence>
<evidence type="ECO:0000313" key="16">
    <source>
        <dbReference type="EMBL" id="APC97690.1"/>
    </source>
</evidence>
<dbReference type="Gene3D" id="3.20.20.70">
    <property type="entry name" value="Aldolase class I"/>
    <property type="match status" value="1"/>
</dbReference>
<feature type="domain" description="DUS-like FMN-binding" evidence="15">
    <location>
        <begin position="16"/>
        <end position="313"/>
    </location>
</feature>
<dbReference type="InterPro" id="IPR013785">
    <property type="entry name" value="Aldolase_TIM"/>
</dbReference>
<keyword evidence="6 12" id="KW-0819">tRNA processing</keyword>
<evidence type="ECO:0000256" key="9">
    <source>
        <dbReference type="ARBA" id="ARBA00023002"/>
    </source>
</evidence>
<dbReference type="Proteomes" id="UP000182521">
    <property type="component" value="Chromosome"/>
</dbReference>
<keyword evidence="3" id="KW-0820">tRNA-binding</keyword>
<keyword evidence="4 12" id="KW-0285">Flavoprotein</keyword>
<dbReference type="STRING" id="1542390.KX01_1567"/>
<feature type="binding site" evidence="14">
    <location>
        <begin position="228"/>
        <end position="229"/>
    </location>
    <ligand>
        <name>FMN</name>
        <dbReference type="ChEBI" id="CHEBI:58210"/>
    </ligand>
</feature>
<feature type="binding site" evidence="14">
    <location>
        <begin position="18"/>
        <end position="20"/>
    </location>
    <ligand>
        <name>FMN</name>
        <dbReference type="ChEBI" id="CHEBI:58210"/>
    </ligand>
</feature>
<dbReference type="EMBL" id="CP009654">
    <property type="protein sequence ID" value="APC97690.1"/>
    <property type="molecule type" value="Genomic_DNA"/>
</dbReference>
<dbReference type="NCBIfam" id="TIGR00737">
    <property type="entry name" value="nifR3_yhdG"/>
    <property type="match status" value="1"/>
</dbReference>
<organism evidence="16 17">
    <name type="scientific">Francisella frigiditurris</name>
    <dbReference type="NCBI Taxonomy" id="1542390"/>
    <lineage>
        <taxon>Bacteria</taxon>
        <taxon>Pseudomonadati</taxon>
        <taxon>Pseudomonadota</taxon>
        <taxon>Gammaproteobacteria</taxon>
        <taxon>Thiotrichales</taxon>
        <taxon>Francisellaceae</taxon>
        <taxon>Francisella</taxon>
    </lineage>
</organism>
<evidence type="ECO:0000256" key="5">
    <source>
        <dbReference type="ARBA" id="ARBA00022643"/>
    </source>
</evidence>
<evidence type="ECO:0000313" key="17">
    <source>
        <dbReference type="Proteomes" id="UP000182521"/>
    </source>
</evidence>
<gene>
    <name evidence="16" type="ORF">KX01_1567</name>
</gene>
<comment type="function">
    <text evidence="2 12">Catalyzes the synthesis of 5,6-dihydrouridine (D), a modified base found in the D-loop of most tRNAs, via the reduction of the C5-C6 double bond in target uridines.</text>
</comment>
<keyword evidence="14" id="KW-0547">Nucleotide-binding</keyword>
<evidence type="ECO:0000256" key="7">
    <source>
        <dbReference type="ARBA" id="ARBA00022857"/>
    </source>
</evidence>
<feature type="binding site" evidence="14">
    <location>
        <position position="72"/>
    </location>
    <ligand>
        <name>FMN</name>
        <dbReference type="ChEBI" id="CHEBI:58210"/>
    </ligand>
</feature>
<evidence type="ECO:0000259" key="15">
    <source>
        <dbReference type="Pfam" id="PF01207"/>
    </source>
</evidence>
<dbReference type="GO" id="GO:0050660">
    <property type="term" value="F:flavin adenine dinucleotide binding"/>
    <property type="evidence" value="ECO:0007669"/>
    <property type="project" value="InterPro"/>
</dbReference>
<comment type="catalytic activity">
    <reaction evidence="11">
        <text>a 5,6-dihydrouridine in tRNA + NAD(+) = a uridine in tRNA + NADH + H(+)</text>
        <dbReference type="Rhea" id="RHEA:54452"/>
        <dbReference type="Rhea" id="RHEA-COMP:13339"/>
        <dbReference type="Rhea" id="RHEA-COMP:13887"/>
        <dbReference type="ChEBI" id="CHEBI:15378"/>
        <dbReference type="ChEBI" id="CHEBI:57540"/>
        <dbReference type="ChEBI" id="CHEBI:57945"/>
        <dbReference type="ChEBI" id="CHEBI:65315"/>
        <dbReference type="ChEBI" id="CHEBI:74443"/>
    </reaction>
</comment>
<dbReference type="PROSITE" id="PS01136">
    <property type="entry name" value="UPF0034"/>
    <property type="match status" value="1"/>
</dbReference>
<sequence length="325" mass="36219">MGFKIADIEIENNVVLAPMAGFCDSAFRTICKEHGAGLIYTEMVSNKAVVDRNWETMEMLYMENSEKPLGIQIFGTDLESFVGATKYIAENTECDFLDINMGCPMPKIAKKLQAGAALLKDVDRINEILTAVVKAVHKPVTVKMRMGWDAENINAIEVAKACEAAGVSAIALHARTREQMYTGQANWDVIRDVRKAVNTVLIGNGDVDSPHSAKAMMEHTGCDAVMVGRASRGNPWIFRQIAEYLNTGEIIPQPTPAERVEVLAEHLRRLIKLKTAKVAVKEIRTHASFYLQDIPNSKEFRMKLNQLENESEIFELLASYRDTVV</sequence>
<evidence type="ECO:0000256" key="4">
    <source>
        <dbReference type="ARBA" id="ARBA00022630"/>
    </source>
</evidence>
<reference evidence="17" key="1">
    <citation type="submission" date="2014-10" db="EMBL/GenBank/DDBJ databases">
        <authorList>
            <person name="Kuske C.R."/>
            <person name="Challacombe J.F."/>
            <person name="Daligault H.E."/>
            <person name="Davenport K.W."/>
            <person name="Johnson S.L."/>
            <person name="Siddaramappa S."/>
            <person name="Petersen J.M."/>
        </authorList>
    </citation>
    <scope>NUCLEOTIDE SEQUENCE [LARGE SCALE GENOMIC DNA]</scope>
    <source>
        <strain evidence="17">CA97-1460</strain>
    </source>
</reference>
<evidence type="ECO:0000256" key="14">
    <source>
        <dbReference type="PIRSR" id="PIRSR006621-2"/>
    </source>
</evidence>
<evidence type="ECO:0000256" key="1">
    <source>
        <dbReference type="ARBA" id="ARBA00001917"/>
    </source>
</evidence>
<keyword evidence="5 12" id="KW-0288">FMN</keyword>
<comment type="cofactor">
    <cofactor evidence="1 12 14">
        <name>FMN</name>
        <dbReference type="ChEBI" id="CHEBI:58210"/>
    </cofactor>
</comment>
<dbReference type="SUPFAM" id="SSF51395">
    <property type="entry name" value="FMN-linked oxidoreductases"/>
    <property type="match status" value="1"/>
</dbReference>
<evidence type="ECO:0000256" key="8">
    <source>
        <dbReference type="ARBA" id="ARBA00022884"/>
    </source>
</evidence>
<dbReference type="GO" id="GO:0017150">
    <property type="term" value="F:tRNA dihydrouridine synthase activity"/>
    <property type="evidence" value="ECO:0007669"/>
    <property type="project" value="InterPro"/>
</dbReference>
<feature type="active site" description="Proton donor" evidence="13">
    <location>
        <position position="103"/>
    </location>
</feature>
<dbReference type="RefSeq" id="WP_071664447.1">
    <property type="nucleotide sequence ID" value="NZ_CP009654.1"/>
</dbReference>
<dbReference type="PANTHER" id="PTHR45846">
    <property type="entry name" value="TRNA-DIHYDROURIDINE(47) SYNTHASE [NAD(P)(+)]-LIKE"/>
    <property type="match status" value="1"/>
</dbReference>
<dbReference type="CDD" id="cd02801">
    <property type="entry name" value="DUS_like_FMN"/>
    <property type="match status" value="1"/>
</dbReference>
<evidence type="ECO:0000256" key="2">
    <source>
        <dbReference type="ARBA" id="ARBA00002790"/>
    </source>
</evidence>
<feature type="binding site" evidence="14">
    <location>
        <position position="143"/>
    </location>
    <ligand>
        <name>FMN</name>
        <dbReference type="ChEBI" id="CHEBI:58210"/>
    </ligand>
</feature>
<dbReference type="EC" id="1.3.1.-" evidence="12"/>
<comment type="catalytic activity">
    <reaction evidence="10">
        <text>a 5,6-dihydrouridine in tRNA + NADP(+) = a uridine in tRNA + NADPH + H(+)</text>
        <dbReference type="Rhea" id="RHEA:23624"/>
        <dbReference type="Rhea" id="RHEA-COMP:13339"/>
        <dbReference type="Rhea" id="RHEA-COMP:13887"/>
        <dbReference type="ChEBI" id="CHEBI:15378"/>
        <dbReference type="ChEBI" id="CHEBI:57783"/>
        <dbReference type="ChEBI" id="CHEBI:58349"/>
        <dbReference type="ChEBI" id="CHEBI:65315"/>
        <dbReference type="ChEBI" id="CHEBI:74443"/>
    </reaction>
</comment>
<accession>A0A1J0KVJ3</accession>
<comment type="similarity">
    <text evidence="12">Belongs to the dus family.</text>
</comment>
<dbReference type="KEGG" id="frc:KX01_1567"/>
<evidence type="ECO:0000256" key="11">
    <source>
        <dbReference type="ARBA" id="ARBA00048802"/>
    </source>
</evidence>
<keyword evidence="9 12" id="KW-0560">Oxidoreductase</keyword>
<protein>
    <recommendedName>
        <fullName evidence="12">tRNA-dihydrouridine synthase</fullName>
        <ecNumber evidence="12">1.3.1.-</ecNumber>
    </recommendedName>
</protein>